<dbReference type="EMBL" id="NXLT01000006">
    <property type="protein sequence ID" value="RDU66474.1"/>
    <property type="molecule type" value="Genomic_DNA"/>
</dbReference>
<dbReference type="RefSeq" id="WP_115571428.1">
    <property type="nucleotide sequence ID" value="NZ_NXLT01000006.1"/>
</dbReference>
<feature type="chain" id="PRO_5017643400" description="Outer membrane beta-barrel protein" evidence="1">
    <location>
        <begin position="22"/>
        <end position="213"/>
    </location>
</feature>
<evidence type="ECO:0000256" key="1">
    <source>
        <dbReference type="SAM" id="SignalP"/>
    </source>
</evidence>
<dbReference type="Proteomes" id="UP000256514">
    <property type="component" value="Unassembled WGS sequence"/>
</dbReference>
<feature type="signal peptide" evidence="1">
    <location>
        <begin position="1"/>
        <end position="21"/>
    </location>
</feature>
<reference evidence="2 3" key="1">
    <citation type="submission" date="2018-04" db="EMBL/GenBank/DDBJ databases">
        <title>Novel Campyloabacter and Helicobacter Species and Strains.</title>
        <authorList>
            <person name="Mannion A.J."/>
            <person name="Shen Z."/>
            <person name="Fox J.G."/>
        </authorList>
    </citation>
    <scope>NUCLEOTIDE SEQUENCE [LARGE SCALE GENOMIC DNA]</scope>
    <source>
        <strain evidence="2 3">MIT 12-6600</strain>
    </source>
</reference>
<comment type="caution">
    <text evidence="2">The sequence shown here is derived from an EMBL/GenBank/DDBJ whole genome shotgun (WGS) entry which is preliminary data.</text>
</comment>
<evidence type="ECO:0000313" key="2">
    <source>
        <dbReference type="EMBL" id="RDU66474.1"/>
    </source>
</evidence>
<organism evidence="2 3">
    <name type="scientific">Helicobacter equorum</name>
    <dbReference type="NCBI Taxonomy" id="361872"/>
    <lineage>
        <taxon>Bacteria</taxon>
        <taxon>Pseudomonadati</taxon>
        <taxon>Campylobacterota</taxon>
        <taxon>Epsilonproteobacteria</taxon>
        <taxon>Campylobacterales</taxon>
        <taxon>Helicobacteraceae</taxon>
        <taxon>Helicobacter</taxon>
    </lineage>
</organism>
<keyword evidence="1" id="KW-0732">Signal</keyword>
<evidence type="ECO:0000313" key="3">
    <source>
        <dbReference type="Proteomes" id="UP000256514"/>
    </source>
</evidence>
<gene>
    <name evidence="2" type="ORF">CQA54_07170</name>
</gene>
<keyword evidence="3" id="KW-1185">Reference proteome</keyword>
<accession>A0A3D8IPD2</accession>
<name>A0A3D8IPD2_9HELI</name>
<evidence type="ECO:0008006" key="4">
    <source>
        <dbReference type="Google" id="ProtNLM"/>
    </source>
</evidence>
<sequence>MKKTTLAALFGILTLGQVCLAQEAGQEATTKQNVALEKKEHNTQADPNKGHEITTGDNGIYTTMTIPGLTSFKFDNGLSTSYFNFDIRAGYWYMINDYLVARGGIGIGLGAMTSSAPGGNSGGSFGGIYVPLEAEIGLASNFYLYKQNPALAIGLGAEIGTIHKKAEVYARVRVPYTEGLSIKLGYGFYGDIKQNGIQLDPSSVYSIALIMGF</sequence>
<proteinExistence type="predicted"/>
<protein>
    <recommendedName>
        <fullName evidence="4">Outer membrane beta-barrel protein</fullName>
    </recommendedName>
</protein>
<dbReference type="AlphaFoldDB" id="A0A3D8IPD2"/>